<dbReference type="Proteomes" id="UP000255091">
    <property type="component" value="Unassembled WGS sequence"/>
</dbReference>
<dbReference type="InterPro" id="IPR029047">
    <property type="entry name" value="HSP70_peptide-bd_sf"/>
</dbReference>
<dbReference type="InterPro" id="IPR013126">
    <property type="entry name" value="Hsp_70_fam"/>
</dbReference>
<gene>
    <name evidence="4" type="primary">dnaK_2</name>
    <name evidence="4" type="ORF">NCTC6133_02096</name>
</gene>
<dbReference type="Gene3D" id="2.60.34.10">
    <property type="entry name" value="Substrate Binding Domain Of DNAk, Chain A, domain 1"/>
    <property type="match status" value="1"/>
</dbReference>
<protein>
    <submittedName>
        <fullName evidence="4">DnaK protein</fullName>
    </submittedName>
</protein>
<keyword evidence="1" id="KW-0547">Nucleotide-binding</keyword>
<dbReference type="GO" id="GO:0005524">
    <property type="term" value="F:ATP binding"/>
    <property type="evidence" value="ECO:0007669"/>
    <property type="project" value="UniProtKB-KW"/>
</dbReference>
<proteinExistence type="predicted"/>
<dbReference type="Pfam" id="PF00012">
    <property type="entry name" value="HSP70"/>
    <property type="match status" value="1"/>
</dbReference>
<evidence type="ECO:0000313" key="4">
    <source>
        <dbReference type="EMBL" id="SUK50319.1"/>
    </source>
</evidence>
<sequence length="37" mass="4066">MAADNKTLGRFQLTDIPPAERGKPQIEVTLISIKTVL</sequence>
<dbReference type="EMBL" id="UHAP01000001">
    <property type="protein sequence ID" value="SUK50319.1"/>
    <property type="molecule type" value="Genomic_DNA"/>
</dbReference>
<name>A0A380DVZ7_STAAU</name>
<evidence type="ECO:0000256" key="3">
    <source>
        <dbReference type="ARBA" id="ARBA00023186"/>
    </source>
</evidence>
<accession>A0A380DVZ7</accession>
<dbReference type="GO" id="GO:0140662">
    <property type="term" value="F:ATP-dependent protein folding chaperone"/>
    <property type="evidence" value="ECO:0007669"/>
    <property type="project" value="InterPro"/>
</dbReference>
<evidence type="ECO:0000256" key="2">
    <source>
        <dbReference type="ARBA" id="ARBA00022840"/>
    </source>
</evidence>
<dbReference type="SUPFAM" id="SSF100920">
    <property type="entry name" value="Heat shock protein 70kD (HSP70), peptide-binding domain"/>
    <property type="match status" value="1"/>
</dbReference>
<evidence type="ECO:0000313" key="5">
    <source>
        <dbReference type="Proteomes" id="UP000255091"/>
    </source>
</evidence>
<reference evidence="4 5" key="1">
    <citation type="submission" date="2018-06" db="EMBL/GenBank/DDBJ databases">
        <authorList>
            <consortium name="Pathogen Informatics"/>
            <person name="Doyle S."/>
        </authorList>
    </citation>
    <scope>NUCLEOTIDE SEQUENCE [LARGE SCALE GENOMIC DNA]</scope>
    <source>
        <strain evidence="4 5">NCTC6133</strain>
    </source>
</reference>
<dbReference type="AlphaFoldDB" id="A0A380DVZ7"/>
<evidence type="ECO:0000256" key="1">
    <source>
        <dbReference type="ARBA" id="ARBA00022741"/>
    </source>
</evidence>
<keyword evidence="2" id="KW-0067">ATP-binding</keyword>
<organism evidence="4 5">
    <name type="scientific">Staphylococcus aureus</name>
    <dbReference type="NCBI Taxonomy" id="1280"/>
    <lineage>
        <taxon>Bacteria</taxon>
        <taxon>Bacillati</taxon>
        <taxon>Bacillota</taxon>
        <taxon>Bacilli</taxon>
        <taxon>Bacillales</taxon>
        <taxon>Staphylococcaceae</taxon>
        <taxon>Staphylococcus</taxon>
    </lineage>
</organism>
<keyword evidence="3" id="KW-0143">Chaperone</keyword>